<dbReference type="Pfam" id="PF17419">
    <property type="entry name" value="MauJ"/>
    <property type="match status" value="1"/>
</dbReference>
<dbReference type="EMBL" id="FOLX01000001">
    <property type="protein sequence ID" value="SFD02107.1"/>
    <property type="molecule type" value="Genomic_DNA"/>
</dbReference>
<dbReference type="InterPro" id="IPR035383">
    <property type="entry name" value="MauJ"/>
</dbReference>
<dbReference type="AlphaFoldDB" id="A0A1I1NX40"/>
<evidence type="ECO:0000313" key="2">
    <source>
        <dbReference type="Proteomes" id="UP000231644"/>
    </source>
</evidence>
<keyword evidence="2" id="KW-1185">Reference proteome</keyword>
<dbReference type="Proteomes" id="UP000231644">
    <property type="component" value="Unassembled WGS sequence"/>
</dbReference>
<organism evidence="1 2">
    <name type="scientific">Pseudooceanicola nitratireducens</name>
    <dbReference type="NCBI Taxonomy" id="517719"/>
    <lineage>
        <taxon>Bacteria</taxon>
        <taxon>Pseudomonadati</taxon>
        <taxon>Pseudomonadota</taxon>
        <taxon>Alphaproteobacteria</taxon>
        <taxon>Rhodobacterales</taxon>
        <taxon>Paracoccaceae</taxon>
        <taxon>Pseudooceanicola</taxon>
    </lineage>
</organism>
<reference evidence="1 2" key="1">
    <citation type="submission" date="2016-10" db="EMBL/GenBank/DDBJ databases">
        <authorList>
            <person name="de Groot N.N."/>
        </authorList>
    </citation>
    <scope>NUCLEOTIDE SEQUENCE [LARGE SCALE GENOMIC DNA]</scope>
    <source>
        <strain evidence="1 2">DSM 29619</strain>
    </source>
</reference>
<evidence type="ECO:0000313" key="1">
    <source>
        <dbReference type="EMBL" id="SFD02107.1"/>
    </source>
</evidence>
<name>A0A1I1NX40_9RHOB</name>
<gene>
    <name evidence="1" type="ORF">SAMN05421762_3200</name>
</gene>
<proteinExistence type="predicted"/>
<accession>A0A1I1NX40</accession>
<protein>
    <submittedName>
        <fullName evidence="1">Uncharacterized protein</fullName>
    </submittedName>
</protein>
<sequence>MYAKNLSLLLHRQLSEPRSYDETLKRFESLRGYGQLPRGRERAAQRLSNSEIARAVLGFVPTLSGWAGHVALIMGDLRPVGGVAASFKGVASLAEAMAALLTKDEDCNALVSLTLSIARIPGNDEYQAKLIFEEDGQRKTNSYVSEYALTLAAAGAEKDFDHDRPLSTNTRQLVLNREFFRELKRDIDLSRHWNRPLETDWREYETEDERNAFDERLGARRGSRFLSLGVDTAVTWPKEPTRVEFGGHDFVLFPKTKEHSHSISIDLHHERISVEAAETLLNRFLSLLAWCDDQHAILREGWTGNPVPVPVPRREIASYVMPDWMFFRSLPEDKELLNCLSYYREGLNAAEAEIASQAVLSFFKVFEMWRDARKAKRWIKRVFTDACTNVPEHALAQFHSDRQETEIEDYCYKCRVAAAHASKSYKSDADISSETRRLSAAADIMRALARHYIRTKFGFSDSYMSDKINR</sequence>